<comment type="catalytic activity">
    <reaction evidence="1">
        <text>ATP + protein L-histidine = ADP + protein N-phospho-L-histidine.</text>
        <dbReference type="EC" id="2.7.13.3"/>
    </reaction>
</comment>
<reference evidence="12" key="1">
    <citation type="journal article" date="2019" name="Int. J. Syst. Evol. Microbiol.">
        <title>The Global Catalogue of Microorganisms (GCM) 10K type strain sequencing project: providing services to taxonomists for standard genome sequencing and annotation.</title>
        <authorList>
            <consortium name="The Broad Institute Genomics Platform"/>
            <consortium name="The Broad Institute Genome Sequencing Center for Infectious Disease"/>
            <person name="Wu L."/>
            <person name="Ma J."/>
        </authorList>
    </citation>
    <scope>NUCLEOTIDE SEQUENCE [LARGE SCALE GENOMIC DNA]</scope>
    <source>
        <strain evidence="12">CGMCC 1.3685</strain>
    </source>
</reference>
<evidence type="ECO:0000256" key="9">
    <source>
        <dbReference type="SAM" id="Phobius"/>
    </source>
</evidence>
<protein>
    <recommendedName>
        <fullName evidence="2">histidine kinase</fullName>
        <ecNumber evidence="2">2.7.13.3</ecNumber>
    </recommendedName>
</protein>
<evidence type="ECO:0000256" key="3">
    <source>
        <dbReference type="ARBA" id="ARBA00022553"/>
    </source>
</evidence>
<name>A0ABQ2DW80_9MICC</name>
<keyword evidence="4" id="KW-0808">Transferase</keyword>
<keyword evidence="9" id="KW-0812">Transmembrane</keyword>
<keyword evidence="9" id="KW-1133">Transmembrane helix</keyword>
<feature type="transmembrane region" description="Helical" evidence="9">
    <location>
        <begin position="335"/>
        <end position="355"/>
    </location>
</feature>
<keyword evidence="5" id="KW-0547">Nucleotide-binding</keyword>
<feature type="transmembrane region" description="Helical" evidence="9">
    <location>
        <begin position="76"/>
        <end position="98"/>
    </location>
</feature>
<dbReference type="RefSeq" id="WP_188687170.1">
    <property type="nucleotide sequence ID" value="NZ_BMKX01000010.1"/>
</dbReference>
<feature type="transmembrane region" description="Helical" evidence="9">
    <location>
        <begin position="50"/>
        <end position="70"/>
    </location>
</feature>
<feature type="transmembrane region" description="Helical" evidence="9">
    <location>
        <begin position="12"/>
        <end position="43"/>
    </location>
</feature>
<evidence type="ECO:0000256" key="5">
    <source>
        <dbReference type="ARBA" id="ARBA00022741"/>
    </source>
</evidence>
<evidence type="ECO:0000313" key="11">
    <source>
        <dbReference type="EMBL" id="GGJ71248.1"/>
    </source>
</evidence>
<evidence type="ECO:0000256" key="4">
    <source>
        <dbReference type="ARBA" id="ARBA00022679"/>
    </source>
</evidence>
<keyword evidence="6 11" id="KW-0418">Kinase</keyword>
<comment type="caution">
    <text evidence="11">The sequence shown here is derived from an EMBL/GenBank/DDBJ whole genome shotgun (WGS) entry which is preliminary data.</text>
</comment>
<evidence type="ECO:0000256" key="7">
    <source>
        <dbReference type="ARBA" id="ARBA00022840"/>
    </source>
</evidence>
<dbReference type="InterPro" id="IPR050482">
    <property type="entry name" value="Sensor_HK_TwoCompSys"/>
</dbReference>
<evidence type="ECO:0000256" key="1">
    <source>
        <dbReference type="ARBA" id="ARBA00000085"/>
    </source>
</evidence>
<evidence type="ECO:0000256" key="6">
    <source>
        <dbReference type="ARBA" id="ARBA00022777"/>
    </source>
</evidence>
<sequence>MTTSWKQPALLVALALCAYLVPISTNGAWILLAPVAAICSYLAGRHVASLAHGLLAFGAGLVTATVTLILSAPVSLLTFALNILTGVVLFALLPWWIGRGRRTSFIFRAQERQHVVVQAALRERARIAEAMHDQLGHDLALLALQAGGLQISLDKGTAVHEQASKIRSQADEAIDHLHQIIGVLHDAGERAPLEPAAMALEQLVEQTRSKGMDIKFTQLGSPLTAGYGSLLHQVAQEALTNAAKYAPHASVDMVLDSRSDPTILRISNPLTGQVPTARTGATGLASLRTALEAHGSSLRINQSGKHFELVALMAQPKQGDSVPAQQLPVKRRSRLAIILLPVLAVVVIAGGLLLLQDATYRSTALHPTDFHDLSIGMTRAEVNQIVHAKGLDDPLPVLDIPAPPAESQCRYYAARTGLLDLGSEMFWLCFTGDSLVSADHLYPRR</sequence>
<dbReference type="Gene3D" id="1.20.5.1930">
    <property type="match status" value="1"/>
</dbReference>
<dbReference type="Pfam" id="PF07730">
    <property type="entry name" value="HisKA_3"/>
    <property type="match status" value="1"/>
</dbReference>
<dbReference type="PANTHER" id="PTHR24421:SF10">
    <property type="entry name" value="NITRATE_NITRITE SENSOR PROTEIN NARQ"/>
    <property type="match status" value="1"/>
</dbReference>
<proteinExistence type="predicted"/>
<dbReference type="InterPro" id="IPR036890">
    <property type="entry name" value="HATPase_C_sf"/>
</dbReference>
<gene>
    <name evidence="11" type="ORF">GCM10007173_32650</name>
</gene>
<dbReference type="InterPro" id="IPR011712">
    <property type="entry name" value="Sig_transdc_His_kin_sub3_dim/P"/>
</dbReference>
<dbReference type="EC" id="2.7.13.3" evidence="2"/>
<evidence type="ECO:0000256" key="2">
    <source>
        <dbReference type="ARBA" id="ARBA00012438"/>
    </source>
</evidence>
<keyword evidence="7" id="KW-0067">ATP-binding</keyword>
<keyword evidence="3" id="KW-0597">Phosphoprotein</keyword>
<accession>A0ABQ2DW80</accession>
<dbReference type="GO" id="GO:0016301">
    <property type="term" value="F:kinase activity"/>
    <property type="evidence" value="ECO:0007669"/>
    <property type="project" value="UniProtKB-KW"/>
</dbReference>
<evidence type="ECO:0000256" key="8">
    <source>
        <dbReference type="ARBA" id="ARBA00023012"/>
    </source>
</evidence>
<keyword evidence="9" id="KW-0472">Membrane</keyword>
<dbReference type="PANTHER" id="PTHR24421">
    <property type="entry name" value="NITRATE/NITRITE SENSOR PROTEIN NARX-RELATED"/>
    <property type="match status" value="1"/>
</dbReference>
<keyword evidence="12" id="KW-1185">Reference proteome</keyword>
<dbReference type="SUPFAM" id="SSF55874">
    <property type="entry name" value="ATPase domain of HSP90 chaperone/DNA topoisomerase II/histidine kinase"/>
    <property type="match status" value="1"/>
</dbReference>
<evidence type="ECO:0000313" key="12">
    <source>
        <dbReference type="Proteomes" id="UP000606115"/>
    </source>
</evidence>
<dbReference type="EMBL" id="BMKX01000010">
    <property type="protein sequence ID" value="GGJ71248.1"/>
    <property type="molecule type" value="Genomic_DNA"/>
</dbReference>
<dbReference type="Proteomes" id="UP000606115">
    <property type="component" value="Unassembled WGS sequence"/>
</dbReference>
<evidence type="ECO:0000259" key="10">
    <source>
        <dbReference type="Pfam" id="PF07730"/>
    </source>
</evidence>
<dbReference type="Gene3D" id="3.30.565.10">
    <property type="entry name" value="Histidine kinase-like ATPase, C-terminal domain"/>
    <property type="match status" value="1"/>
</dbReference>
<dbReference type="GeneID" id="303305601"/>
<keyword evidence="8" id="KW-0902">Two-component regulatory system</keyword>
<feature type="domain" description="Signal transduction histidine kinase subgroup 3 dimerisation and phosphoacceptor" evidence="10">
    <location>
        <begin position="123"/>
        <end position="187"/>
    </location>
</feature>
<organism evidence="11 12">
    <name type="scientific">Glutamicibacter ardleyensis</name>
    <dbReference type="NCBI Taxonomy" id="225894"/>
    <lineage>
        <taxon>Bacteria</taxon>
        <taxon>Bacillati</taxon>
        <taxon>Actinomycetota</taxon>
        <taxon>Actinomycetes</taxon>
        <taxon>Micrococcales</taxon>
        <taxon>Micrococcaceae</taxon>
        <taxon>Glutamicibacter</taxon>
    </lineage>
</organism>